<evidence type="ECO:0008006" key="3">
    <source>
        <dbReference type="Google" id="ProtNLM"/>
    </source>
</evidence>
<comment type="caution">
    <text evidence="1">The sequence shown here is derived from an EMBL/GenBank/DDBJ whole genome shotgun (WGS) entry which is preliminary data.</text>
</comment>
<protein>
    <recommendedName>
        <fullName evidence="3">Lipoprotein</fullName>
    </recommendedName>
</protein>
<reference evidence="1 2" key="1">
    <citation type="submission" date="2017-08" db="EMBL/GenBank/DDBJ databases">
        <title>Fine stratification of microbial communities through a metagenomic profile of the photic zone.</title>
        <authorList>
            <person name="Haro-Moreno J.M."/>
            <person name="Lopez-Perez M."/>
            <person name="De La Torre J."/>
            <person name="Picazo A."/>
            <person name="Camacho A."/>
            <person name="Rodriguez-Valera F."/>
        </authorList>
    </citation>
    <scope>NUCLEOTIDE SEQUENCE [LARGE SCALE GENOMIC DNA]</scope>
    <source>
        <strain evidence="1">MED-G24</strain>
    </source>
</reference>
<gene>
    <name evidence="1" type="ORF">CNE99_02620</name>
</gene>
<proteinExistence type="predicted"/>
<name>A0A2A5WXK3_9GAMM</name>
<sequence>MNLTVRMLAALCVIAILSGCVSSRIEQSRTARTGMSSEDALVILGRASYNDRETEASFTECLNEAVGEGRDPLRLVSEIEFKDLMYPWFEPRTAPANVDELVKLFAQPGVRDQIEASQVRYIAWINGDTITTGKGGSLACTLSTVGGGCFGVSFWEQDASYEASIWDLENMTSAGAISADATGTSYLAGVILPIPLVARPGNAACKALATQLKEFLLTEES</sequence>
<organism evidence="1 2">
    <name type="scientific">OM182 bacterium MED-G24</name>
    <dbReference type="NCBI Taxonomy" id="1986255"/>
    <lineage>
        <taxon>Bacteria</taxon>
        <taxon>Pseudomonadati</taxon>
        <taxon>Pseudomonadota</taxon>
        <taxon>Gammaproteobacteria</taxon>
        <taxon>OMG group</taxon>
        <taxon>OM182 clade</taxon>
    </lineage>
</organism>
<evidence type="ECO:0000313" key="1">
    <source>
        <dbReference type="EMBL" id="PDH40993.1"/>
    </source>
</evidence>
<accession>A0A2A5WXK3</accession>
<dbReference type="AlphaFoldDB" id="A0A2A5WXK3"/>
<dbReference type="PROSITE" id="PS51257">
    <property type="entry name" value="PROKAR_LIPOPROTEIN"/>
    <property type="match status" value="1"/>
</dbReference>
<dbReference type="EMBL" id="NTKD01000007">
    <property type="protein sequence ID" value="PDH40993.1"/>
    <property type="molecule type" value="Genomic_DNA"/>
</dbReference>
<dbReference type="Proteomes" id="UP000219327">
    <property type="component" value="Unassembled WGS sequence"/>
</dbReference>
<evidence type="ECO:0000313" key="2">
    <source>
        <dbReference type="Proteomes" id="UP000219327"/>
    </source>
</evidence>